<protein>
    <recommendedName>
        <fullName evidence="4">Addiction module toxin RelE</fullName>
    </recommendedName>
</protein>
<dbReference type="EMBL" id="MHMG01000006">
    <property type="protein sequence ID" value="OGZ23838.1"/>
    <property type="molecule type" value="Genomic_DNA"/>
</dbReference>
<organism evidence="2 3">
    <name type="scientific">Candidatus Nealsonbacteria bacterium RIFCSPLOWO2_01_FULL_41_9</name>
    <dbReference type="NCBI Taxonomy" id="1801671"/>
    <lineage>
        <taxon>Bacteria</taxon>
        <taxon>Candidatus Nealsoniibacteriota</taxon>
    </lineage>
</organism>
<name>A0A1G2EF69_9BACT</name>
<dbReference type="PANTHER" id="PTHR38813:SF1">
    <property type="entry name" value="TOXIN RELE1-RELATED"/>
    <property type="match status" value="1"/>
</dbReference>
<proteinExistence type="predicted"/>
<dbReference type="PANTHER" id="PTHR38813">
    <property type="match status" value="1"/>
</dbReference>
<accession>A0A1G2EF69</accession>
<keyword evidence="1" id="KW-1277">Toxin-antitoxin system</keyword>
<comment type="caution">
    <text evidence="2">The sequence shown here is derived from an EMBL/GenBank/DDBJ whole genome shotgun (WGS) entry which is preliminary data.</text>
</comment>
<dbReference type="Gene3D" id="3.30.2310.20">
    <property type="entry name" value="RelE-like"/>
    <property type="match status" value="1"/>
</dbReference>
<dbReference type="Proteomes" id="UP000176406">
    <property type="component" value="Unassembled WGS sequence"/>
</dbReference>
<dbReference type="SUPFAM" id="SSF143011">
    <property type="entry name" value="RelE-like"/>
    <property type="match status" value="1"/>
</dbReference>
<gene>
    <name evidence="2" type="ORF">A3A08_02755</name>
</gene>
<evidence type="ECO:0000313" key="2">
    <source>
        <dbReference type="EMBL" id="OGZ23838.1"/>
    </source>
</evidence>
<evidence type="ECO:0008006" key="4">
    <source>
        <dbReference type="Google" id="ProtNLM"/>
    </source>
</evidence>
<dbReference type="AlphaFoldDB" id="A0A1G2EF69"/>
<dbReference type="InterPro" id="IPR035093">
    <property type="entry name" value="RelE/ParE_toxin_dom_sf"/>
</dbReference>
<dbReference type="InterPro" id="IPR007712">
    <property type="entry name" value="RelE/ParE_toxin"/>
</dbReference>
<evidence type="ECO:0000256" key="1">
    <source>
        <dbReference type="ARBA" id="ARBA00022649"/>
    </source>
</evidence>
<dbReference type="InterPro" id="IPR052747">
    <property type="entry name" value="TA_system_RelE_toxin"/>
</dbReference>
<dbReference type="Pfam" id="PF05016">
    <property type="entry name" value="ParE_toxin"/>
    <property type="match status" value="1"/>
</dbReference>
<reference evidence="2 3" key="1">
    <citation type="journal article" date="2016" name="Nat. Commun.">
        <title>Thousands of microbial genomes shed light on interconnected biogeochemical processes in an aquifer system.</title>
        <authorList>
            <person name="Anantharaman K."/>
            <person name="Brown C.T."/>
            <person name="Hug L.A."/>
            <person name="Sharon I."/>
            <person name="Castelle C.J."/>
            <person name="Probst A.J."/>
            <person name="Thomas B.C."/>
            <person name="Singh A."/>
            <person name="Wilkins M.J."/>
            <person name="Karaoz U."/>
            <person name="Brodie E.L."/>
            <person name="Williams K.H."/>
            <person name="Hubbard S.S."/>
            <person name="Banfield J.F."/>
        </authorList>
    </citation>
    <scope>NUCLEOTIDE SEQUENCE [LARGE SCALE GENOMIC DNA]</scope>
</reference>
<sequence length="89" mass="10732">MSLNLNWKIEIREKAGKDVEKFPQKDKVRILQVIEAISLNPFSGDIGKMRGEENVWRRRIGVYRIFYEILPKDKVIYIFRIERRTSKTY</sequence>
<evidence type="ECO:0000313" key="3">
    <source>
        <dbReference type="Proteomes" id="UP000176406"/>
    </source>
</evidence>